<proteinExistence type="predicted"/>
<accession>A0A1F8BI50</accession>
<dbReference type="PANTHER" id="PTHR31817">
    <property type="match status" value="1"/>
</dbReference>
<dbReference type="GO" id="GO:0008237">
    <property type="term" value="F:metallopeptidase activity"/>
    <property type="evidence" value="ECO:0007669"/>
    <property type="project" value="UniProtKB-KW"/>
</dbReference>
<keyword evidence="4" id="KW-0482">Metalloprotease</keyword>
<protein>
    <recommendedName>
        <fullName evidence="7">DUF1704 domain-containing protein</fullName>
    </recommendedName>
</protein>
<dbReference type="Proteomes" id="UP000176725">
    <property type="component" value="Unassembled WGS sequence"/>
</dbReference>
<dbReference type="GO" id="GO:0006508">
    <property type="term" value="P:proteolysis"/>
    <property type="evidence" value="ECO:0007669"/>
    <property type="project" value="UniProtKB-KW"/>
</dbReference>
<gene>
    <name evidence="5" type="ORF">A2893_01885</name>
</gene>
<evidence type="ECO:0000256" key="2">
    <source>
        <dbReference type="ARBA" id="ARBA00022670"/>
    </source>
</evidence>
<comment type="cofactor">
    <cofactor evidence="1">
        <name>Zn(2+)</name>
        <dbReference type="ChEBI" id="CHEBI:29105"/>
    </cofactor>
</comment>
<evidence type="ECO:0000256" key="4">
    <source>
        <dbReference type="ARBA" id="ARBA00023049"/>
    </source>
</evidence>
<reference evidence="5 6" key="1">
    <citation type="journal article" date="2016" name="Nat. Commun.">
        <title>Thousands of microbial genomes shed light on interconnected biogeochemical processes in an aquifer system.</title>
        <authorList>
            <person name="Anantharaman K."/>
            <person name="Brown C.T."/>
            <person name="Hug L.A."/>
            <person name="Sharon I."/>
            <person name="Castelle C.J."/>
            <person name="Probst A.J."/>
            <person name="Thomas B.C."/>
            <person name="Singh A."/>
            <person name="Wilkins M.J."/>
            <person name="Karaoz U."/>
            <person name="Brodie E.L."/>
            <person name="Williams K.H."/>
            <person name="Hubbard S.S."/>
            <person name="Banfield J.F."/>
        </authorList>
    </citation>
    <scope>NUCLEOTIDE SEQUENCE [LARGE SCALE GENOMIC DNA]</scope>
</reference>
<comment type="caution">
    <text evidence="5">The sequence shown here is derived from an EMBL/GenBank/DDBJ whole genome shotgun (WGS) entry which is preliminary data.</text>
</comment>
<name>A0A1F8BI50_9BACT</name>
<dbReference type="SMART" id="SM01154">
    <property type="entry name" value="DUF1704"/>
    <property type="match status" value="1"/>
</dbReference>
<dbReference type="InterPro" id="IPR012548">
    <property type="entry name" value="MATCAP"/>
</dbReference>
<dbReference type="AlphaFoldDB" id="A0A1F8BI50"/>
<keyword evidence="3" id="KW-0378">Hydrolase</keyword>
<dbReference type="Pfam" id="PF08014">
    <property type="entry name" value="MATCAP"/>
    <property type="match status" value="1"/>
</dbReference>
<evidence type="ECO:0008006" key="7">
    <source>
        <dbReference type="Google" id="ProtNLM"/>
    </source>
</evidence>
<evidence type="ECO:0000313" key="6">
    <source>
        <dbReference type="Proteomes" id="UP000176725"/>
    </source>
</evidence>
<evidence type="ECO:0000256" key="3">
    <source>
        <dbReference type="ARBA" id="ARBA00022801"/>
    </source>
</evidence>
<organism evidence="5 6">
    <name type="scientific">Candidatus Woesebacteria bacterium RIFCSPLOWO2_01_FULL_39_25</name>
    <dbReference type="NCBI Taxonomy" id="1802521"/>
    <lineage>
        <taxon>Bacteria</taxon>
        <taxon>Candidatus Woeseibacteriota</taxon>
    </lineage>
</organism>
<evidence type="ECO:0000256" key="1">
    <source>
        <dbReference type="ARBA" id="ARBA00001947"/>
    </source>
</evidence>
<dbReference type="PANTHER" id="PTHR31817:SF0">
    <property type="entry name" value="CHROMOSOME UNDETERMINED SCAFFOLD_67, WHOLE GENOME SHOTGUN SEQUENCE"/>
    <property type="match status" value="1"/>
</dbReference>
<dbReference type="EMBL" id="MGHH01000015">
    <property type="protein sequence ID" value="OGM63713.1"/>
    <property type="molecule type" value="Genomic_DNA"/>
</dbReference>
<sequence length="360" mass="41863">MNSQFDELLKSIRADIKTFIIFSPINLAVERKRFFKSNFYNPQLVYPAIETDELKSAQNKLHKIKLHPDSSLENRIFNDRIRETKLKLRLFLSIGDPNKITRISQKLYQCKFDQESIRKAKYDANSDGVFSPQENFSAKEFRSELKNYLEKYGLRKWKVRIKKDADFYIQIRHKKELIIINEDLNWDFNSLDSALAHEIDGHVVRAINAIKQDTETFQNSLPFYIKTEEGLASYLGDYCAEGGKLALKHHAIKYLGGYIALHNSFREVYNFFIDNGFTPNLAFQRAFRLKRGFIDTSSPGVFAREAIYYEGMLEVKKYIEEGGSIRKLFAGKVGLKDLKYIPVPKDIIIPNRIQSKAQIS</sequence>
<dbReference type="GO" id="GO:0080164">
    <property type="term" value="P:regulation of nitric oxide metabolic process"/>
    <property type="evidence" value="ECO:0007669"/>
    <property type="project" value="TreeGrafter"/>
</dbReference>
<evidence type="ECO:0000313" key="5">
    <source>
        <dbReference type="EMBL" id="OGM63713.1"/>
    </source>
</evidence>
<dbReference type="STRING" id="1802521.A2893_01885"/>
<keyword evidence="2" id="KW-0645">Protease</keyword>